<keyword evidence="1" id="KW-0479">Metal-binding</keyword>
<gene>
    <name evidence="3" type="ORF">HOLleu_32518</name>
</gene>
<dbReference type="InterPro" id="IPR007527">
    <property type="entry name" value="Znf_SWIM"/>
</dbReference>
<comment type="caution">
    <text evidence="3">The sequence shown here is derived from an EMBL/GenBank/DDBJ whole genome shotgun (WGS) entry which is preliminary data.</text>
</comment>
<accession>A0A9Q1GXZ1</accession>
<name>A0A9Q1GXZ1_HOLLE</name>
<organism evidence="3 4">
    <name type="scientific">Holothuria leucospilota</name>
    <name type="common">Black long sea cucumber</name>
    <name type="synonym">Mertensiothuria leucospilota</name>
    <dbReference type="NCBI Taxonomy" id="206669"/>
    <lineage>
        <taxon>Eukaryota</taxon>
        <taxon>Metazoa</taxon>
        <taxon>Echinodermata</taxon>
        <taxon>Eleutherozoa</taxon>
        <taxon>Echinozoa</taxon>
        <taxon>Holothuroidea</taxon>
        <taxon>Aspidochirotacea</taxon>
        <taxon>Aspidochirotida</taxon>
        <taxon>Holothuriidae</taxon>
        <taxon>Holothuria</taxon>
    </lineage>
</organism>
<evidence type="ECO:0000256" key="1">
    <source>
        <dbReference type="PROSITE-ProRule" id="PRU00325"/>
    </source>
</evidence>
<dbReference type="AlphaFoldDB" id="A0A9Q1GXZ1"/>
<proteinExistence type="predicted"/>
<keyword evidence="1" id="KW-0863">Zinc-finger</keyword>
<sequence>MMDPCSLPSSKSVYNCRYQERSHDPLQEILNYNEELRTNSIIGQHGYPGITLVFQTDYMNKNSRFLEEGSVLQIDTTFGQHNFYVTIVATQDKSLKNKEDRYPWVMLAVAFHEHRNAFVHEQIVHDIVNCTDILKRKKVKPVIITDAETGIWKAWKPHGKLLRCCNHFNQNFKHYLLRDLHIPNSHITQFMQAVFKQGGLIDCEDKQSFEDSLRAMEGDFNQWESVALNKPAGYSSKAFKWLISHSDMIAKRLLKCARRKAGFPTELRPNTNGVEAFNHRLKQVQEELHARSRKLTYVEYFSNVIMVIEKDMEAHLARALIGQGSFTLSPEYSHLAVPLDKWTAATTDAKTEFLQKIRNMPVKEARKKKRIQLVSKDSENELESTSLDVIIPHEIVRATLLQQGIPIETIQLIITGAEDLLNSNNTISSKPTWRGLKQYLVHSKHSKASYTCTVNLKHVTCECRGYKSKKVCKHSLAIAYKTNKLIDHLQWLKKQQVKSNMTALITKNKPGMGQKGGKQKTRPRVLNSQLPRTGTVSTSDNDYNASFTKCYHNNNDFVVIKKEGVRKDRYKCFHCNLPFEHVIPGPPNNIVIWHRGAWEYPTDKQDPSSVKKVSAGSTDYYYHIRRSCIRERYPYFLPHMLKIGAGLILNKVQRDLLKSELSYTML</sequence>
<evidence type="ECO:0000313" key="4">
    <source>
        <dbReference type="Proteomes" id="UP001152320"/>
    </source>
</evidence>
<dbReference type="Proteomes" id="UP001152320">
    <property type="component" value="Chromosome 16"/>
</dbReference>
<dbReference type="OrthoDB" id="10510990at2759"/>
<evidence type="ECO:0000313" key="3">
    <source>
        <dbReference type="EMBL" id="KAJ8027388.1"/>
    </source>
</evidence>
<dbReference type="GO" id="GO:0008270">
    <property type="term" value="F:zinc ion binding"/>
    <property type="evidence" value="ECO:0007669"/>
    <property type="project" value="UniProtKB-KW"/>
</dbReference>
<reference evidence="3" key="1">
    <citation type="submission" date="2021-10" db="EMBL/GenBank/DDBJ databases">
        <title>Tropical sea cucumber genome reveals ecological adaptation and Cuvierian tubules defense mechanism.</title>
        <authorList>
            <person name="Chen T."/>
        </authorList>
    </citation>
    <scope>NUCLEOTIDE SEQUENCE</scope>
    <source>
        <strain evidence="3">Nanhai2018</strain>
        <tissue evidence="3">Muscle</tissue>
    </source>
</reference>
<keyword evidence="4" id="KW-1185">Reference proteome</keyword>
<dbReference type="PROSITE" id="PS50966">
    <property type="entry name" value="ZF_SWIM"/>
    <property type="match status" value="1"/>
</dbReference>
<dbReference type="Pfam" id="PF04434">
    <property type="entry name" value="SWIM"/>
    <property type="match status" value="1"/>
</dbReference>
<keyword evidence="1" id="KW-0862">Zinc</keyword>
<evidence type="ECO:0000259" key="2">
    <source>
        <dbReference type="PROSITE" id="PS50966"/>
    </source>
</evidence>
<dbReference type="EMBL" id="JAIZAY010000016">
    <property type="protein sequence ID" value="KAJ8027388.1"/>
    <property type="molecule type" value="Genomic_DNA"/>
</dbReference>
<feature type="domain" description="SWIM-type" evidence="2">
    <location>
        <begin position="450"/>
        <end position="483"/>
    </location>
</feature>
<protein>
    <recommendedName>
        <fullName evidence="2">SWIM-type domain-containing protein</fullName>
    </recommendedName>
</protein>